<dbReference type="SUPFAM" id="SSF53474">
    <property type="entry name" value="alpha/beta-Hydrolases"/>
    <property type="match status" value="1"/>
</dbReference>
<dbReference type="EMBL" id="OBMM01000012">
    <property type="protein sequence ID" value="SOC31020.1"/>
    <property type="molecule type" value="Genomic_DNA"/>
</dbReference>
<dbReference type="Gene3D" id="3.40.50.1820">
    <property type="entry name" value="alpha/beta hydrolase"/>
    <property type="match status" value="1"/>
</dbReference>
<sequence length="203" mass="22530">MEHAMKKLLLPGYKGSNAGHWQRIWSDIDPDAIIVNQDDWLKPRLKPWIEHVRFAVSKNPGAILIAHSLGCILVAHLAREFPDLPIAGALLVAPADVDRIGKTYPDLAGFAPIPIRKLPFPSIVVASRNDEYCDFIRARSLASAWGSELIDAGEAGHINIESGHGHWSDGFKLADRLVDLHYQQLAKQNMQQNSPNTETLYSV</sequence>
<organism evidence="1 2">
    <name type="scientific">Thalassospira xiamenensis</name>
    <dbReference type="NCBI Taxonomy" id="220697"/>
    <lineage>
        <taxon>Bacteria</taxon>
        <taxon>Pseudomonadati</taxon>
        <taxon>Pseudomonadota</taxon>
        <taxon>Alphaproteobacteria</taxon>
        <taxon>Rhodospirillales</taxon>
        <taxon>Thalassospiraceae</taxon>
        <taxon>Thalassospira</taxon>
    </lineage>
</organism>
<evidence type="ECO:0000313" key="1">
    <source>
        <dbReference type="EMBL" id="SOC31020.1"/>
    </source>
</evidence>
<protein>
    <recommendedName>
        <fullName evidence="3">Alpha/beta hydrolase</fullName>
    </recommendedName>
</protein>
<dbReference type="InterPro" id="IPR029058">
    <property type="entry name" value="AB_hydrolase_fold"/>
</dbReference>
<gene>
    <name evidence="1" type="ORF">SAMN05428964_1121</name>
</gene>
<dbReference type="RefSeq" id="WP_212684649.1">
    <property type="nucleotide sequence ID" value="NZ_OBMM01000012.1"/>
</dbReference>
<reference evidence="1 2" key="1">
    <citation type="submission" date="2017-08" db="EMBL/GenBank/DDBJ databases">
        <authorList>
            <person name="de Groot N.N."/>
        </authorList>
    </citation>
    <scope>NUCLEOTIDE SEQUENCE [LARGE SCALE GENOMIC DNA]</scope>
    <source>
        <strain evidence="1 2">USBA 78</strain>
    </source>
</reference>
<dbReference type="Proteomes" id="UP000219068">
    <property type="component" value="Unassembled WGS sequence"/>
</dbReference>
<dbReference type="Pfam" id="PF06821">
    <property type="entry name" value="Ser_hydrolase"/>
    <property type="match status" value="1"/>
</dbReference>
<accession>A0A285TXZ8</accession>
<proteinExistence type="predicted"/>
<dbReference type="AlphaFoldDB" id="A0A285TXZ8"/>
<name>A0A285TXZ8_9PROT</name>
<evidence type="ECO:0008006" key="3">
    <source>
        <dbReference type="Google" id="ProtNLM"/>
    </source>
</evidence>
<evidence type="ECO:0000313" key="2">
    <source>
        <dbReference type="Proteomes" id="UP000219068"/>
    </source>
</evidence>
<dbReference type="InterPro" id="IPR010662">
    <property type="entry name" value="RBBP9/YdeN"/>
</dbReference>
<dbReference type="GO" id="GO:0016787">
    <property type="term" value="F:hydrolase activity"/>
    <property type="evidence" value="ECO:0007669"/>
    <property type="project" value="InterPro"/>
</dbReference>